<proteinExistence type="inferred from homology"/>
<dbReference type="GO" id="GO:0016020">
    <property type="term" value="C:membrane"/>
    <property type="evidence" value="ECO:0007669"/>
    <property type="project" value="UniProtKB-SubCell"/>
</dbReference>
<feature type="transmembrane region" description="Helical" evidence="7">
    <location>
        <begin position="176"/>
        <end position="196"/>
    </location>
</feature>
<sequence length="475" mass="51082">MHVLTDIAIIATIALVFGMIMTRLKQPAIVGYLLTGIVLGRSDFGFVEDRENVEILAELGVLLLLYLIGMELNLKSFMRIWKTAIGGVILQVAVSYVVVGLVALYLDWPWQLTLLLAFSLSISSTAVAVKILEDIGELNQRTGNIALGLLIAQDLAVVPMLLIVGSLSGKELNVPILLLTLGLAVAFLIGLILFLSRRERIHLPFLKVISGHADLTPLFGIVFCLGLAAISGLLGTSPAFGAFLAGLIIGNSQERKSIVEATQPIQSILLMIFFLSIGLLIDITYIWQNFGLVVVMLLIVVIGKTAINIVILRVTGVDWRSAFIAGTALGQIGEFSFLLMAIGGGSGYVSRDISQLMITVIALSLMISPLWLLTARRAQSVAAGQASNFKLFWHKAFGKETVAVARVVRSATGYFGSVTYGTLPKGQASANLAPDDMGPPSFPADGSETIIQSEDAAAYQAVLEEERNKENKNRE</sequence>
<evidence type="ECO:0000256" key="7">
    <source>
        <dbReference type="SAM" id="Phobius"/>
    </source>
</evidence>
<evidence type="ECO:0000256" key="2">
    <source>
        <dbReference type="ARBA" id="ARBA00005551"/>
    </source>
</evidence>
<comment type="subcellular location">
    <subcellularLocation>
        <location evidence="1">Membrane</location>
        <topology evidence="1">Multi-pass membrane protein</topology>
    </subcellularLocation>
</comment>
<evidence type="ECO:0000313" key="9">
    <source>
        <dbReference type="EMBL" id="MZR31299.1"/>
    </source>
</evidence>
<dbReference type="InterPro" id="IPR038770">
    <property type="entry name" value="Na+/solute_symporter_sf"/>
</dbReference>
<keyword evidence="6 7" id="KW-0472">Membrane</keyword>
<protein>
    <submittedName>
        <fullName evidence="9">Cation/H(+) antiporter</fullName>
    </submittedName>
</protein>
<feature type="transmembrane region" description="Helical" evidence="7">
    <location>
        <begin position="265"/>
        <end position="283"/>
    </location>
</feature>
<feature type="transmembrane region" description="Helical" evidence="7">
    <location>
        <begin position="356"/>
        <end position="373"/>
    </location>
</feature>
<keyword evidence="4 7" id="KW-0812">Transmembrane</keyword>
<keyword evidence="10" id="KW-1185">Reference proteome</keyword>
<dbReference type="EMBL" id="WTUW01000002">
    <property type="protein sequence ID" value="MZR31299.1"/>
    <property type="molecule type" value="Genomic_DNA"/>
</dbReference>
<feature type="transmembrane region" description="Helical" evidence="7">
    <location>
        <begin position="84"/>
        <end position="106"/>
    </location>
</feature>
<feature type="transmembrane region" description="Helical" evidence="7">
    <location>
        <begin position="217"/>
        <end position="245"/>
    </location>
</feature>
<reference evidence="9 10" key="1">
    <citation type="submission" date="2019-12" db="EMBL/GenBank/DDBJ databases">
        <title>Snethiella sp. nov. sp. isolated from sea sand.</title>
        <authorList>
            <person name="Kim J."/>
            <person name="Jeong S.E."/>
            <person name="Jung H.S."/>
            <person name="Jeon C.O."/>
        </authorList>
    </citation>
    <scope>NUCLEOTIDE SEQUENCE [LARGE SCALE GENOMIC DNA]</scope>
    <source>
        <strain evidence="9 10">DP05</strain>
    </source>
</reference>
<dbReference type="InterPro" id="IPR006153">
    <property type="entry name" value="Cation/H_exchanger_TM"/>
</dbReference>
<feature type="transmembrane region" description="Helical" evidence="7">
    <location>
        <begin position="290"/>
        <end position="311"/>
    </location>
</feature>
<evidence type="ECO:0000256" key="3">
    <source>
        <dbReference type="ARBA" id="ARBA00022448"/>
    </source>
</evidence>
<dbReference type="Proteomes" id="UP000476030">
    <property type="component" value="Unassembled WGS sequence"/>
</dbReference>
<feature type="transmembrane region" description="Helical" evidence="7">
    <location>
        <begin position="6"/>
        <end position="22"/>
    </location>
</feature>
<evidence type="ECO:0000259" key="8">
    <source>
        <dbReference type="Pfam" id="PF00999"/>
    </source>
</evidence>
<dbReference type="AlphaFoldDB" id="A0A6L8W9B6"/>
<feature type="domain" description="Cation/H+ exchanger transmembrane" evidence="8">
    <location>
        <begin position="12"/>
        <end position="371"/>
    </location>
</feature>
<dbReference type="GO" id="GO:1902600">
    <property type="term" value="P:proton transmembrane transport"/>
    <property type="evidence" value="ECO:0007669"/>
    <property type="project" value="InterPro"/>
</dbReference>
<evidence type="ECO:0000313" key="10">
    <source>
        <dbReference type="Proteomes" id="UP000476030"/>
    </source>
</evidence>
<feature type="transmembrane region" description="Helical" evidence="7">
    <location>
        <begin position="323"/>
        <end position="344"/>
    </location>
</feature>
<dbReference type="Gene3D" id="1.20.1530.20">
    <property type="match status" value="1"/>
</dbReference>
<comment type="similarity">
    <text evidence="2">Belongs to the monovalent cation:proton antiporter 2 (CPA2) transporter (TC 2.A.37) family.</text>
</comment>
<dbReference type="Pfam" id="PF00999">
    <property type="entry name" value="Na_H_Exchanger"/>
    <property type="match status" value="1"/>
</dbReference>
<keyword evidence="3" id="KW-0813">Transport</keyword>
<name>A0A6L8W9B6_9PROT</name>
<keyword evidence="5 7" id="KW-1133">Transmembrane helix</keyword>
<evidence type="ECO:0000256" key="1">
    <source>
        <dbReference type="ARBA" id="ARBA00004141"/>
    </source>
</evidence>
<evidence type="ECO:0000256" key="5">
    <source>
        <dbReference type="ARBA" id="ARBA00022989"/>
    </source>
</evidence>
<dbReference type="RefSeq" id="WP_161315816.1">
    <property type="nucleotide sequence ID" value="NZ_WTUW01000002.1"/>
</dbReference>
<feature type="transmembrane region" description="Helical" evidence="7">
    <location>
        <begin position="53"/>
        <end position="72"/>
    </location>
</feature>
<dbReference type="PANTHER" id="PTHR42751:SF3">
    <property type="entry name" value="SODIUM_GLUTAMATE SYMPORTER"/>
    <property type="match status" value="1"/>
</dbReference>
<dbReference type="GO" id="GO:0015297">
    <property type="term" value="F:antiporter activity"/>
    <property type="evidence" value="ECO:0007669"/>
    <property type="project" value="InterPro"/>
</dbReference>
<comment type="caution">
    <text evidence="9">The sequence shown here is derived from an EMBL/GenBank/DDBJ whole genome shotgun (WGS) entry which is preliminary data.</text>
</comment>
<feature type="transmembrane region" description="Helical" evidence="7">
    <location>
        <begin position="144"/>
        <end position="164"/>
    </location>
</feature>
<gene>
    <name evidence="9" type="ORF">GQE98_11715</name>
</gene>
<feature type="transmembrane region" description="Helical" evidence="7">
    <location>
        <begin position="112"/>
        <end position="132"/>
    </location>
</feature>
<evidence type="ECO:0000256" key="4">
    <source>
        <dbReference type="ARBA" id="ARBA00022692"/>
    </source>
</evidence>
<dbReference type="PANTHER" id="PTHR42751">
    <property type="entry name" value="SODIUM/HYDROGEN EXCHANGER FAMILY/TRKA DOMAIN PROTEIN"/>
    <property type="match status" value="1"/>
</dbReference>
<evidence type="ECO:0000256" key="6">
    <source>
        <dbReference type="ARBA" id="ARBA00023136"/>
    </source>
</evidence>
<accession>A0A6L8W9B6</accession>
<organism evidence="9 10">
    <name type="scientific">Sneathiella litorea</name>
    <dbReference type="NCBI Taxonomy" id="2606216"/>
    <lineage>
        <taxon>Bacteria</taxon>
        <taxon>Pseudomonadati</taxon>
        <taxon>Pseudomonadota</taxon>
        <taxon>Alphaproteobacteria</taxon>
        <taxon>Sneathiellales</taxon>
        <taxon>Sneathiellaceae</taxon>
        <taxon>Sneathiella</taxon>
    </lineage>
</organism>